<dbReference type="OrthoDB" id="9804590at2"/>
<dbReference type="InterPro" id="IPR010280">
    <property type="entry name" value="U5_MeTrfase_fam"/>
</dbReference>
<dbReference type="PROSITE" id="PS01230">
    <property type="entry name" value="TRMA_1"/>
    <property type="match status" value="1"/>
</dbReference>
<dbReference type="InterPro" id="IPR030390">
    <property type="entry name" value="MeTrfase_TrmA_AS"/>
</dbReference>
<evidence type="ECO:0000256" key="4">
    <source>
        <dbReference type="PROSITE-ProRule" id="PRU01024"/>
    </source>
</evidence>
<dbReference type="AlphaFoldDB" id="A0A1H5VM73"/>
<dbReference type="SUPFAM" id="SSF50249">
    <property type="entry name" value="Nucleic acid-binding proteins"/>
    <property type="match status" value="1"/>
</dbReference>
<feature type="active site" evidence="5">
    <location>
        <position position="405"/>
    </location>
</feature>
<dbReference type="PROSITE" id="PS01231">
    <property type="entry name" value="TRMA_2"/>
    <property type="match status" value="1"/>
</dbReference>
<dbReference type="Proteomes" id="UP000242850">
    <property type="component" value="Unassembled WGS sequence"/>
</dbReference>
<dbReference type="Gene3D" id="2.40.50.140">
    <property type="entry name" value="Nucleic acid-binding proteins"/>
    <property type="match status" value="1"/>
</dbReference>
<dbReference type="InterPro" id="IPR030391">
    <property type="entry name" value="MeTrfase_TrmA_CS"/>
</dbReference>
<sequence length="447" mass="50874">MKKGEIYEVEIKDVLFPNKGISYVNEKAVYIKNAVPGQKVKIKIIKNKKDYAEGIILEVLKKASNEINPPCSVFGLCGGCSYQNLPYEFQLKLKEEQVKKLLNGEKIKYDFLGIEKSPLEFGYRNKMEFTFGEDNNKLSLGLHKKGKFYEVITTNNCKIVHEDFNKILDSTLLYFSQENIPYYNKKNHEGFLRHLVLRRAFRTNQILVNIVTTSQLNFDLSEYAKILLSLNLQSKIVGILHTINDSISDVVQSDKTQVLYGNDYIIEEILGLKFKITAFSFFQTNSYGAEKLYSIVRDFAGDTKNKVIFDLYSGTGTIAQIMAPVAKKVIGIEIVEEAVYAAKENAKLNNLENCEFIAGDVLKKVDELKIKPDIIILDPPRDGIHPKAINKIINFKAPKIVYVSCKPTSLARDLKIFVENGYEVKKVKCVDMFPHTPHIETVALIER</sequence>
<feature type="domain" description="TRAM" evidence="6">
    <location>
        <begin position="1"/>
        <end position="58"/>
    </location>
</feature>
<dbReference type="Pfam" id="PF05958">
    <property type="entry name" value="tRNA_U5-meth_tr"/>
    <property type="match status" value="1"/>
</dbReference>
<dbReference type="PROSITE" id="PS50926">
    <property type="entry name" value="TRAM"/>
    <property type="match status" value="1"/>
</dbReference>
<evidence type="ECO:0000256" key="5">
    <source>
        <dbReference type="PROSITE-ProRule" id="PRU10015"/>
    </source>
</evidence>
<keyword evidence="3 4" id="KW-0949">S-adenosyl-L-methionine</keyword>
<dbReference type="NCBIfam" id="TIGR00479">
    <property type="entry name" value="rumA"/>
    <property type="match status" value="1"/>
</dbReference>
<dbReference type="Gene3D" id="3.40.50.150">
    <property type="entry name" value="Vaccinia Virus protein VP39"/>
    <property type="match status" value="1"/>
</dbReference>
<evidence type="ECO:0000256" key="1">
    <source>
        <dbReference type="ARBA" id="ARBA00022603"/>
    </source>
</evidence>
<dbReference type="InterPro" id="IPR002792">
    <property type="entry name" value="TRAM_dom"/>
</dbReference>
<dbReference type="Gene3D" id="2.40.50.1070">
    <property type="match status" value="1"/>
</dbReference>
<dbReference type="EMBL" id="FNUK01000014">
    <property type="protein sequence ID" value="SEF88126.1"/>
    <property type="molecule type" value="Genomic_DNA"/>
</dbReference>
<proteinExistence type="inferred from homology"/>
<keyword evidence="2 4" id="KW-0808">Transferase</keyword>
<keyword evidence="8" id="KW-1185">Reference proteome</keyword>
<dbReference type="CDD" id="cd02440">
    <property type="entry name" value="AdoMet_MTases"/>
    <property type="match status" value="1"/>
</dbReference>
<dbReference type="SUPFAM" id="SSF53335">
    <property type="entry name" value="S-adenosyl-L-methionine-dependent methyltransferases"/>
    <property type="match status" value="1"/>
</dbReference>
<dbReference type="RefSeq" id="WP_103896200.1">
    <property type="nucleotide sequence ID" value="NZ_FNUK01000014.1"/>
</dbReference>
<reference evidence="8" key="1">
    <citation type="submission" date="2016-10" db="EMBL/GenBank/DDBJ databases">
        <authorList>
            <person name="Varghese N."/>
            <person name="Submissions S."/>
        </authorList>
    </citation>
    <scope>NUCLEOTIDE SEQUENCE [LARGE SCALE GENOMIC DNA]</scope>
    <source>
        <strain evidence="8">DSM 5463</strain>
    </source>
</reference>
<feature type="binding site" evidence="4">
    <location>
        <position position="333"/>
    </location>
    <ligand>
        <name>S-adenosyl-L-methionine</name>
        <dbReference type="ChEBI" id="CHEBI:59789"/>
    </ligand>
</feature>
<accession>A0A1H5VM73</accession>
<dbReference type="InterPro" id="IPR029063">
    <property type="entry name" value="SAM-dependent_MTases_sf"/>
</dbReference>
<organism evidence="7 8">
    <name type="scientific">Caloramator fervidus</name>
    <dbReference type="NCBI Taxonomy" id="29344"/>
    <lineage>
        <taxon>Bacteria</taxon>
        <taxon>Bacillati</taxon>
        <taxon>Bacillota</taxon>
        <taxon>Clostridia</taxon>
        <taxon>Eubacteriales</taxon>
        <taxon>Clostridiaceae</taxon>
        <taxon>Caloramator</taxon>
    </lineage>
</organism>
<feature type="binding site" evidence="4">
    <location>
        <position position="283"/>
    </location>
    <ligand>
        <name>S-adenosyl-L-methionine</name>
        <dbReference type="ChEBI" id="CHEBI:59789"/>
    </ligand>
</feature>
<dbReference type="PANTHER" id="PTHR11061:SF30">
    <property type="entry name" value="TRNA (URACIL(54)-C(5))-METHYLTRANSFERASE"/>
    <property type="match status" value="1"/>
</dbReference>
<dbReference type="GO" id="GO:0070041">
    <property type="term" value="F:rRNA (uridine-C5-)-methyltransferase activity"/>
    <property type="evidence" value="ECO:0007669"/>
    <property type="project" value="TreeGrafter"/>
</dbReference>
<evidence type="ECO:0000259" key="6">
    <source>
        <dbReference type="PROSITE" id="PS50926"/>
    </source>
</evidence>
<evidence type="ECO:0000256" key="3">
    <source>
        <dbReference type="ARBA" id="ARBA00022691"/>
    </source>
</evidence>
<dbReference type="PANTHER" id="PTHR11061">
    <property type="entry name" value="RNA M5U METHYLTRANSFERASE"/>
    <property type="match status" value="1"/>
</dbReference>
<feature type="active site" description="Nucleophile" evidence="4">
    <location>
        <position position="405"/>
    </location>
</feature>
<evidence type="ECO:0000256" key="2">
    <source>
        <dbReference type="ARBA" id="ARBA00022679"/>
    </source>
</evidence>
<evidence type="ECO:0000313" key="8">
    <source>
        <dbReference type="Proteomes" id="UP000242850"/>
    </source>
</evidence>
<feature type="binding site" evidence="4">
    <location>
        <position position="312"/>
    </location>
    <ligand>
        <name>S-adenosyl-L-methionine</name>
        <dbReference type="ChEBI" id="CHEBI:59789"/>
    </ligand>
</feature>
<keyword evidence="1 4" id="KW-0489">Methyltransferase</keyword>
<feature type="binding site" evidence="4">
    <location>
        <position position="378"/>
    </location>
    <ligand>
        <name>S-adenosyl-L-methionine</name>
        <dbReference type="ChEBI" id="CHEBI:59789"/>
    </ligand>
</feature>
<dbReference type="GO" id="GO:0070475">
    <property type="term" value="P:rRNA base methylation"/>
    <property type="evidence" value="ECO:0007669"/>
    <property type="project" value="TreeGrafter"/>
</dbReference>
<gene>
    <name evidence="7" type="ORF">SAMN05660865_01249</name>
</gene>
<dbReference type="InterPro" id="IPR012340">
    <property type="entry name" value="NA-bd_OB-fold"/>
</dbReference>
<comment type="similarity">
    <text evidence="4">Belongs to the class I-like SAM-binding methyltransferase superfamily. RNA M5U methyltransferase family.</text>
</comment>
<dbReference type="Pfam" id="PF01938">
    <property type="entry name" value="TRAM"/>
    <property type="match status" value="1"/>
</dbReference>
<evidence type="ECO:0000313" key="7">
    <source>
        <dbReference type="EMBL" id="SEF88126.1"/>
    </source>
</evidence>
<dbReference type="FunFam" id="3.40.50.150:FF:000009">
    <property type="entry name" value="23S rRNA (Uracil(1939)-C(5))-methyltransferase RlmD"/>
    <property type="match status" value="1"/>
</dbReference>
<dbReference type="PROSITE" id="PS51687">
    <property type="entry name" value="SAM_MT_RNA_M5U"/>
    <property type="match status" value="1"/>
</dbReference>
<protein>
    <submittedName>
        <fullName evidence="7">23S rRNA (Uracil-5-)-methyltransferase RumA</fullName>
    </submittedName>
</protein>
<name>A0A1H5VM73_9CLOT</name>